<keyword evidence="1" id="KW-0732">Signal</keyword>
<accession>A0A4R1RA83</accession>
<gene>
    <name evidence="3" type="ORF">EV196_1125</name>
</gene>
<name>A0A4R1RA83_9FLAO</name>
<reference evidence="3 4" key="1">
    <citation type="submission" date="2019-03" db="EMBL/GenBank/DDBJ databases">
        <title>Genomic Encyclopedia of Type Strains, Phase IV (KMG-IV): sequencing the most valuable type-strain genomes for metagenomic binning, comparative biology and taxonomic classification.</title>
        <authorList>
            <person name="Goeker M."/>
        </authorList>
    </citation>
    <scope>NUCLEOTIDE SEQUENCE [LARGE SCALE GENOMIC DNA]</scope>
    <source>
        <strain evidence="3 4">DSM 18792</strain>
    </source>
</reference>
<evidence type="ECO:0000313" key="3">
    <source>
        <dbReference type="EMBL" id="TCL62608.1"/>
    </source>
</evidence>
<proteinExistence type="predicted"/>
<evidence type="ECO:0000259" key="2">
    <source>
        <dbReference type="Pfam" id="PF19783"/>
    </source>
</evidence>
<evidence type="ECO:0000313" key="4">
    <source>
        <dbReference type="Proteomes" id="UP000295455"/>
    </source>
</evidence>
<dbReference type="Proteomes" id="UP000295455">
    <property type="component" value="Unassembled WGS sequence"/>
</dbReference>
<dbReference type="EMBL" id="SLUP01000012">
    <property type="protein sequence ID" value="TCL62608.1"/>
    <property type="molecule type" value="Genomic_DNA"/>
</dbReference>
<dbReference type="RefSeq" id="WP_132219331.1">
    <property type="nucleotide sequence ID" value="NZ_OX156936.1"/>
</dbReference>
<feature type="domain" description="DUF6268" evidence="2">
    <location>
        <begin position="114"/>
        <end position="269"/>
    </location>
</feature>
<feature type="signal peptide" evidence="1">
    <location>
        <begin position="1"/>
        <end position="18"/>
    </location>
</feature>
<evidence type="ECO:0000256" key="1">
    <source>
        <dbReference type="SAM" id="SignalP"/>
    </source>
</evidence>
<dbReference type="OrthoDB" id="627374at2"/>
<sequence>MKKIIFTLLVLNIFWAYAQKDTTAVYCVPVLKDLPIGKGLVIEYQNVSNISMETIDKTGNFTNTKSNIKSNTHFLAKLEIPVVNKDYLRIMAGLKYNKEEFHFNDAELNPFYKNLEDRGLQSIGMNVSMVKPTKSNKFWILRASADLNGDFEALNSFSDYLKFSISPALGWKVNDNFSYALGASYNFRFGDPLIVPVVALNTIFNKKWDMEAILPLFIRLRYQYNSGLIWRNTVELDGASYKMNNFGDEFSQYTNLHLHRSDIQFSTRVEKKLVGWLWAASEIGFRENLTYNLTNSNKSSNDVIFDNTLKTALLFNVSLFISPRK</sequence>
<protein>
    <recommendedName>
        <fullName evidence="2">DUF6268 domain-containing protein</fullName>
    </recommendedName>
</protein>
<dbReference type="AlphaFoldDB" id="A0A4R1RA83"/>
<feature type="chain" id="PRO_5020346116" description="DUF6268 domain-containing protein" evidence="1">
    <location>
        <begin position="19"/>
        <end position="325"/>
    </location>
</feature>
<dbReference type="InterPro" id="IPR046235">
    <property type="entry name" value="DUF6268"/>
</dbReference>
<comment type="caution">
    <text evidence="3">The sequence shown here is derived from an EMBL/GenBank/DDBJ whole genome shotgun (WGS) entry which is preliminary data.</text>
</comment>
<keyword evidence="4" id="KW-1185">Reference proteome</keyword>
<dbReference type="Pfam" id="PF19783">
    <property type="entry name" value="DUF6268"/>
    <property type="match status" value="1"/>
</dbReference>
<organism evidence="3 4">
    <name type="scientific">Mariniflexile fucanivorans</name>
    <dbReference type="NCBI Taxonomy" id="264023"/>
    <lineage>
        <taxon>Bacteria</taxon>
        <taxon>Pseudomonadati</taxon>
        <taxon>Bacteroidota</taxon>
        <taxon>Flavobacteriia</taxon>
        <taxon>Flavobacteriales</taxon>
        <taxon>Flavobacteriaceae</taxon>
        <taxon>Mariniflexile</taxon>
    </lineage>
</organism>